<keyword evidence="3" id="KW-1185">Reference proteome</keyword>
<sequence length="191" mass="21283">MKVWRTAFFMLLALNVLAIIGIVILINTPASGHSAYEPEARPPVEGNSLIVRTTKTDFEGIANTYIQQAMDDQPIPLQLSVNSDVSLSTQIDVFSMTLPILMKFDPFVQEDGNLLLEQKSVEVGMLDIPPESALKLLRDSVDLPEFMEVTPKEETVLLRLTEIPLEDGITVEAESFNLEEDDIRLKVTVQP</sequence>
<dbReference type="EMBL" id="RIAX01000002">
    <property type="protein sequence ID" value="RNF40440.1"/>
    <property type="molecule type" value="Genomic_DNA"/>
</dbReference>
<dbReference type="AlphaFoldDB" id="A0A3M8PB37"/>
<accession>A0A3M8PB37</accession>
<evidence type="ECO:0000313" key="3">
    <source>
        <dbReference type="Proteomes" id="UP000275473"/>
    </source>
</evidence>
<organism evidence="2 3">
    <name type="scientific">Planococcus salinus</name>
    <dbReference type="NCBI Taxonomy" id="1848460"/>
    <lineage>
        <taxon>Bacteria</taxon>
        <taxon>Bacillati</taxon>
        <taxon>Bacillota</taxon>
        <taxon>Bacilli</taxon>
        <taxon>Bacillales</taxon>
        <taxon>Caryophanaceae</taxon>
        <taxon>Planococcus</taxon>
    </lineage>
</organism>
<evidence type="ECO:0000256" key="1">
    <source>
        <dbReference type="SAM" id="Phobius"/>
    </source>
</evidence>
<comment type="caution">
    <text evidence="2">The sequence shown here is derived from an EMBL/GenBank/DDBJ whole genome shotgun (WGS) entry which is preliminary data.</text>
</comment>
<dbReference type="OrthoDB" id="2412610at2"/>
<feature type="transmembrane region" description="Helical" evidence="1">
    <location>
        <begin position="7"/>
        <end position="26"/>
    </location>
</feature>
<gene>
    <name evidence="2" type="ORF">EEX84_03165</name>
</gene>
<protein>
    <submittedName>
        <fullName evidence="2">DUF2140 family protein</fullName>
    </submittedName>
</protein>
<dbReference type="Pfam" id="PF09911">
    <property type="entry name" value="DUF2140"/>
    <property type="match status" value="1"/>
</dbReference>
<name>A0A3M8PB37_9BACL</name>
<reference evidence="2 3" key="1">
    <citation type="journal article" date="2018" name="Int. J. Syst. Evol. Microbiol.">
        <title>Planococcus salinus sp. nov., a moderately halophilic bacterium isolated from a saline-alkali soil.</title>
        <authorList>
            <person name="Gan L."/>
        </authorList>
    </citation>
    <scope>NUCLEOTIDE SEQUENCE [LARGE SCALE GENOMIC DNA]</scope>
    <source>
        <strain evidence="2 3">LCB217</strain>
    </source>
</reference>
<dbReference type="RefSeq" id="WP_123164140.1">
    <property type="nucleotide sequence ID" value="NZ_RIAX01000002.1"/>
</dbReference>
<proteinExistence type="predicted"/>
<keyword evidence="1" id="KW-1133">Transmembrane helix</keyword>
<keyword evidence="1" id="KW-0812">Transmembrane</keyword>
<evidence type="ECO:0000313" key="2">
    <source>
        <dbReference type="EMBL" id="RNF40440.1"/>
    </source>
</evidence>
<dbReference type="InterPro" id="IPR018672">
    <property type="entry name" value="DUF2140"/>
</dbReference>
<keyword evidence="1" id="KW-0472">Membrane</keyword>
<dbReference type="Proteomes" id="UP000275473">
    <property type="component" value="Unassembled WGS sequence"/>
</dbReference>